<evidence type="ECO:0000313" key="2">
    <source>
        <dbReference type="EMBL" id="GFO61040.1"/>
    </source>
</evidence>
<gene>
    <name evidence="2" type="ORF">GMST_33650</name>
</gene>
<dbReference type="EMBL" id="BLXX01000011">
    <property type="protein sequence ID" value="GFO61040.1"/>
    <property type="molecule type" value="Genomic_DNA"/>
</dbReference>
<proteinExistence type="predicted"/>
<feature type="region of interest" description="Disordered" evidence="1">
    <location>
        <begin position="218"/>
        <end position="278"/>
    </location>
</feature>
<accession>A0A6V8MLZ2</accession>
<feature type="compositionally biased region" description="Basic and acidic residues" evidence="1">
    <location>
        <begin position="228"/>
        <end position="274"/>
    </location>
</feature>
<evidence type="ECO:0008006" key="4">
    <source>
        <dbReference type="Google" id="ProtNLM"/>
    </source>
</evidence>
<comment type="caution">
    <text evidence="2">The sequence shown here is derived from an EMBL/GenBank/DDBJ whole genome shotgun (WGS) entry which is preliminary data.</text>
</comment>
<dbReference type="Proteomes" id="UP000556026">
    <property type="component" value="Unassembled WGS sequence"/>
</dbReference>
<protein>
    <recommendedName>
        <fullName evidence="4">Lactate permease</fullName>
    </recommendedName>
</protein>
<evidence type="ECO:0000256" key="1">
    <source>
        <dbReference type="SAM" id="MobiDB-lite"/>
    </source>
</evidence>
<organism evidence="2 3">
    <name type="scientific">Geomonas silvestris</name>
    <dbReference type="NCBI Taxonomy" id="2740184"/>
    <lineage>
        <taxon>Bacteria</taxon>
        <taxon>Pseudomonadati</taxon>
        <taxon>Thermodesulfobacteriota</taxon>
        <taxon>Desulfuromonadia</taxon>
        <taxon>Geobacterales</taxon>
        <taxon>Geobacteraceae</taxon>
        <taxon>Geomonas</taxon>
    </lineage>
</organism>
<keyword evidence="3" id="KW-1185">Reference proteome</keyword>
<sequence>MDEKLKSAMRESFRRISNPVSADGYRLAKEDIAGLSGLGLFAGETTYTPVTIGEAKRIVDELAGEYSKSKVDGYLNDAQSRVLEAIIRPFGLAKVLFEDKEGGNVTTVNNARQGCYAREEDRYHDNDYRTSRYRTAANEIKEARTVDDEIHYGEDPSDLYETNESSWLTDSYSGRETHPDSADVDHIFATKRYHEEGGFMQSREKRRDFGADKENLAPTHQAANRSLGDQDKHEWQEKQARDGSGRSQKEAHGHDNRRVNAAVRRGEKTAERHLPTSTEKAAYYSERIAKTGCAEGAKMGLQQAMGVFLLELARAMWSETRDALANGIATDASQSTAGALAQRLRRVGERVLSKWKEVAVAFKDGAISGFLSNLVTTLVNMFLKTAKNAVRIIREGFSSLLRGFKFIVAPPEGLSKAEAYHEAGKFIAGGVAVSLGILAEEAVDKAVATIPVIGQFAPYLTPVLVGVAVGLGTAFLCYLWDKLDLFGAEEQRRHEFIVESLQTEKECARQAADSAFSERGRLIGEGKDIAAHIEQLDEEIRLLLAAG</sequence>
<dbReference type="RefSeq" id="WP_183355838.1">
    <property type="nucleotide sequence ID" value="NZ_BLXX01000011.1"/>
</dbReference>
<evidence type="ECO:0000313" key="3">
    <source>
        <dbReference type="Proteomes" id="UP000556026"/>
    </source>
</evidence>
<name>A0A6V8MLZ2_9BACT</name>
<reference evidence="3" key="1">
    <citation type="submission" date="2020-06" db="EMBL/GenBank/DDBJ databases">
        <title>Draft genomic sequence of Geomonas sp. Red330.</title>
        <authorList>
            <person name="Itoh H."/>
            <person name="Zhenxing X."/>
            <person name="Ushijima N."/>
            <person name="Masuda Y."/>
            <person name="Shiratori Y."/>
            <person name="Senoo K."/>
        </authorList>
    </citation>
    <scope>NUCLEOTIDE SEQUENCE [LARGE SCALE GENOMIC DNA]</scope>
    <source>
        <strain evidence="3">Red330</strain>
    </source>
</reference>
<dbReference type="AlphaFoldDB" id="A0A6V8MLZ2"/>